<keyword evidence="1" id="KW-0812">Transmembrane</keyword>
<evidence type="ECO:0000313" key="2">
    <source>
        <dbReference type="EMBL" id="TQL76617.1"/>
    </source>
</evidence>
<dbReference type="EMBL" id="VFOW01000001">
    <property type="protein sequence ID" value="TQL76617.1"/>
    <property type="molecule type" value="Genomic_DNA"/>
</dbReference>
<accession>A0A543AVL8</accession>
<sequence>MPEWPGEPHRLWNEVLETPHVSRPPLPPWETYDEFLEHAHVSRLWTAGAGILFVAVIPGVVAWSLRNELWLIAVICAAIAAVMVVGALSMMVWDLIGRGFRLRRMHRRALADGIAANAYPAPLWMPSHSEGRATDPAYLLISTRLSDYTADRIHAVFGAWARVLLDDKDQKHAAWEIMGRRKIIPLEEIFGPGATGAWLAQPTIDELDHESSPWRIIMPHKQLELSTILPVAAPEGTGSTTR</sequence>
<name>A0A543AVL8_9ACTN</name>
<evidence type="ECO:0000256" key="1">
    <source>
        <dbReference type="SAM" id="Phobius"/>
    </source>
</evidence>
<proteinExistence type="predicted"/>
<dbReference type="Proteomes" id="UP000317043">
    <property type="component" value="Unassembled WGS sequence"/>
</dbReference>
<keyword evidence="1" id="KW-1133">Transmembrane helix</keyword>
<dbReference type="RefSeq" id="WP_142038273.1">
    <property type="nucleotide sequence ID" value="NZ_JBHTGS010000001.1"/>
</dbReference>
<keyword evidence="1" id="KW-0472">Membrane</keyword>
<reference evidence="2 3" key="1">
    <citation type="submission" date="2019-06" db="EMBL/GenBank/DDBJ databases">
        <title>Sequencing the genomes of 1000 actinobacteria strains.</title>
        <authorList>
            <person name="Klenk H.-P."/>
        </authorList>
    </citation>
    <scope>NUCLEOTIDE SEQUENCE [LARGE SCALE GENOMIC DNA]</scope>
    <source>
        <strain evidence="2 3">DSM 45928</strain>
    </source>
</reference>
<dbReference type="OrthoDB" id="4640722at2"/>
<dbReference type="AlphaFoldDB" id="A0A543AVL8"/>
<organism evidence="2 3">
    <name type="scientific">Stackebrandtia endophytica</name>
    <dbReference type="NCBI Taxonomy" id="1496996"/>
    <lineage>
        <taxon>Bacteria</taxon>
        <taxon>Bacillati</taxon>
        <taxon>Actinomycetota</taxon>
        <taxon>Actinomycetes</taxon>
        <taxon>Glycomycetales</taxon>
        <taxon>Glycomycetaceae</taxon>
        <taxon>Stackebrandtia</taxon>
    </lineage>
</organism>
<protein>
    <submittedName>
        <fullName evidence="2">Uncharacterized protein</fullName>
    </submittedName>
</protein>
<evidence type="ECO:0000313" key="3">
    <source>
        <dbReference type="Proteomes" id="UP000317043"/>
    </source>
</evidence>
<comment type="caution">
    <text evidence="2">The sequence shown here is derived from an EMBL/GenBank/DDBJ whole genome shotgun (WGS) entry which is preliminary data.</text>
</comment>
<dbReference type="InParanoid" id="A0A543AVL8"/>
<feature type="transmembrane region" description="Helical" evidence="1">
    <location>
        <begin position="44"/>
        <end position="63"/>
    </location>
</feature>
<gene>
    <name evidence="2" type="ORF">FB566_2150</name>
</gene>
<feature type="transmembrane region" description="Helical" evidence="1">
    <location>
        <begin position="69"/>
        <end position="96"/>
    </location>
</feature>
<keyword evidence="3" id="KW-1185">Reference proteome</keyword>